<sequence length="117" mass="12938">MLLWTNAIDPSLRPPLSSGGPRHLLAQPTLLHRPLLDMFWFIPFGADRQVEVKTTTTSPPSSPGSLSCVINNSLFCAVPCEWRHTQSQGHGARGDCWVVANREGHWLNSRLGAEIQP</sequence>
<comment type="caution">
    <text evidence="1">The sequence shown here is derived from an EMBL/GenBank/DDBJ whole genome shotgun (WGS) entry which is preliminary data.</text>
</comment>
<reference evidence="1" key="1">
    <citation type="submission" date="2020-03" db="EMBL/GenBank/DDBJ databases">
        <authorList>
            <person name="Weist P."/>
        </authorList>
    </citation>
    <scope>NUCLEOTIDE SEQUENCE</scope>
</reference>
<evidence type="ECO:0000313" key="1">
    <source>
        <dbReference type="EMBL" id="CAB1430550.1"/>
    </source>
</evidence>
<accession>A0A9N7UFM9</accession>
<name>A0A9N7UFM9_PLEPL</name>
<dbReference type="EMBL" id="CADEAL010001243">
    <property type="protein sequence ID" value="CAB1430550.1"/>
    <property type="molecule type" value="Genomic_DNA"/>
</dbReference>
<organism evidence="1 2">
    <name type="scientific">Pleuronectes platessa</name>
    <name type="common">European plaice</name>
    <dbReference type="NCBI Taxonomy" id="8262"/>
    <lineage>
        <taxon>Eukaryota</taxon>
        <taxon>Metazoa</taxon>
        <taxon>Chordata</taxon>
        <taxon>Craniata</taxon>
        <taxon>Vertebrata</taxon>
        <taxon>Euteleostomi</taxon>
        <taxon>Actinopterygii</taxon>
        <taxon>Neopterygii</taxon>
        <taxon>Teleostei</taxon>
        <taxon>Neoteleostei</taxon>
        <taxon>Acanthomorphata</taxon>
        <taxon>Carangaria</taxon>
        <taxon>Pleuronectiformes</taxon>
        <taxon>Pleuronectoidei</taxon>
        <taxon>Pleuronectidae</taxon>
        <taxon>Pleuronectes</taxon>
    </lineage>
</organism>
<evidence type="ECO:0000313" key="2">
    <source>
        <dbReference type="Proteomes" id="UP001153269"/>
    </source>
</evidence>
<dbReference type="AlphaFoldDB" id="A0A9N7UFM9"/>
<gene>
    <name evidence="1" type="ORF">PLEPLA_LOCUS18532</name>
</gene>
<proteinExistence type="predicted"/>
<protein>
    <submittedName>
        <fullName evidence="1">Uncharacterized protein</fullName>
    </submittedName>
</protein>
<dbReference type="Proteomes" id="UP001153269">
    <property type="component" value="Unassembled WGS sequence"/>
</dbReference>
<keyword evidence="2" id="KW-1185">Reference proteome</keyword>